<organism evidence="1 2">
    <name type="scientific">Porites evermanni</name>
    <dbReference type="NCBI Taxonomy" id="104178"/>
    <lineage>
        <taxon>Eukaryota</taxon>
        <taxon>Metazoa</taxon>
        <taxon>Cnidaria</taxon>
        <taxon>Anthozoa</taxon>
        <taxon>Hexacorallia</taxon>
        <taxon>Scleractinia</taxon>
        <taxon>Fungiina</taxon>
        <taxon>Poritidae</taxon>
        <taxon>Porites</taxon>
    </lineage>
</organism>
<evidence type="ECO:0008006" key="3">
    <source>
        <dbReference type="Google" id="ProtNLM"/>
    </source>
</evidence>
<reference evidence="1 2" key="1">
    <citation type="submission" date="2022-05" db="EMBL/GenBank/DDBJ databases">
        <authorList>
            <consortium name="Genoscope - CEA"/>
            <person name="William W."/>
        </authorList>
    </citation>
    <scope>NUCLEOTIDE SEQUENCE [LARGE SCALE GENOMIC DNA]</scope>
</reference>
<name>A0ABN8LWF3_9CNID</name>
<gene>
    <name evidence="1" type="ORF">PEVE_00043918</name>
</gene>
<protein>
    <recommendedName>
        <fullName evidence="3">Gingipain domain-containing protein</fullName>
    </recommendedName>
</protein>
<dbReference type="EMBL" id="CALNXI010000091">
    <property type="protein sequence ID" value="CAH3018594.1"/>
    <property type="molecule type" value="Genomic_DNA"/>
</dbReference>
<dbReference type="Proteomes" id="UP001159427">
    <property type="component" value="Unassembled WGS sequence"/>
</dbReference>
<evidence type="ECO:0000313" key="2">
    <source>
        <dbReference type="Proteomes" id="UP001159427"/>
    </source>
</evidence>
<keyword evidence="2" id="KW-1185">Reference proteome</keyword>
<sequence>MIFQRCTRKCEYNFRIGNEVIDVVQNYCLGSKNFDTYFLIRNMSRLAGSAIAQGSNVGRIDRWSEWKPTDESTIWLLLSGATNPPEGIEISKRRPRDDPGDGNGAFLAGVTRDLVNMEDLVRPKLYNTVKDLYLTKDRALEHVINFFDICKAKEAHPMLYYTGHGEIGSGNWCFANGTISIQEISDLVPEDCFYPMIFSDACYSGHWANFCLNNEIDGFECLSACPDYSNAFDTPDKGGDLTLFMTGKKERPVTEPMYSGGNLLDFPITSGFDLISYSGFLGSFIKNSHRIVSSQSMHNGYLSAYFVKSKLHYPRPAVSWGDS</sequence>
<evidence type="ECO:0000313" key="1">
    <source>
        <dbReference type="EMBL" id="CAH3018594.1"/>
    </source>
</evidence>
<proteinExistence type="predicted"/>
<comment type="caution">
    <text evidence="1">The sequence shown here is derived from an EMBL/GenBank/DDBJ whole genome shotgun (WGS) entry which is preliminary data.</text>
</comment>
<accession>A0ABN8LWF3</accession>